<dbReference type="EMBL" id="AJWY01012054">
    <property type="protein sequence ID" value="EKC51032.1"/>
    <property type="molecule type" value="Genomic_DNA"/>
</dbReference>
<name>K1RQZ4_9ZZZZ</name>
<evidence type="ECO:0000256" key="1">
    <source>
        <dbReference type="SAM" id="Phobius"/>
    </source>
</evidence>
<accession>K1RQZ4</accession>
<organism evidence="2">
    <name type="scientific">human gut metagenome</name>
    <dbReference type="NCBI Taxonomy" id="408170"/>
    <lineage>
        <taxon>unclassified sequences</taxon>
        <taxon>metagenomes</taxon>
        <taxon>organismal metagenomes</taxon>
    </lineage>
</organism>
<dbReference type="InterPro" id="IPR036259">
    <property type="entry name" value="MFS_trans_sf"/>
</dbReference>
<feature type="transmembrane region" description="Helical" evidence="1">
    <location>
        <begin position="45"/>
        <end position="65"/>
    </location>
</feature>
<keyword evidence="1" id="KW-0472">Membrane</keyword>
<gene>
    <name evidence="2" type="ORF">LEA_17607</name>
</gene>
<keyword evidence="1" id="KW-0812">Transmembrane</keyword>
<feature type="transmembrane region" description="Helical" evidence="1">
    <location>
        <begin position="6"/>
        <end position="24"/>
    </location>
</feature>
<dbReference type="AlphaFoldDB" id="K1RQZ4"/>
<feature type="non-terminal residue" evidence="2">
    <location>
        <position position="1"/>
    </location>
</feature>
<evidence type="ECO:0000313" key="2">
    <source>
        <dbReference type="EMBL" id="EKC51032.1"/>
    </source>
</evidence>
<dbReference type="SUPFAM" id="SSF103473">
    <property type="entry name" value="MFS general substrate transporter"/>
    <property type="match status" value="1"/>
</dbReference>
<feature type="transmembrane region" description="Helical" evidence="1">
    <location>
        <begin position="105"/>
        <end position="127"/>
    </location>
</feature>
<keyword evidence="1" id="KW-1133">Transmembrane helix</keyword>
<dbReference type="Gene3D" id="1.20.1250.20">
    <property type="entry name" value="MFS general substrate transporter like domains"/>
    <property type="match status" value="1"/>
</dbReference>
<feature type="transmembrane region" description="Helical" evidence="1">
    <location>
        <begin position="139"/>
        <end position="162"/>
    </location>
</feature>
<feature type="transmembrane region" description="Helical" evidence="1">
    <location>
        <begin position="168"/>
        <end position="191"/>
    </location>
</feature>
<comment type="caution">
    <text evidence="2">The sequence shown here is derived from an EMBL/GenBank/DDBJ whole genome shotgun (WGS) entry which is preliminary data.</text>
</comment>
<sequence>KTKYMSIALVASIIGNLLFVMTYFKVKERVKIPKPPKRKKGEPSSLKLIFKCKPLMLVVIMGILASGRYMYQAAAIHVARYSFYIGKDITGLSPEETEQALQSSISLVNTVFAVATAVGMFGAMLIVPKLIKRVSYKKLIVVSCILGFVSSFITFFIGYNHFWACIPFVILSCVPCGVINCVSSAMVGDCLDYMELTTGRRQNGLGNACQSFVSKLGNAVSTSVIVLMYIL</sequence>
<feature type="non-terminal residue" evidence="2">
    <location>
        <position position="231"/>
    </location>
</feature>
<reference evidence="2" key="1">
    <citation type="journal article" date="2013" name="Environ. Microbiol.">
        <title>Microbiota from the distal guts of lean and obese adolescents exhibit partial functional redundancy besides clear differences in community structure.</title>
        <authorList>
            <person name="Ferrer M."/>
            <person name="Ruiz A."/>
            <person name="Lanza F."/>
            <person name="Haange S.B."/>
            <person name="Oberbach A."/>
            <person name="Till H."/>
            <person name="Bargiela R."/>
            <person name="Campoy C."/>
            <person name="Segura M.T."/>
            <person name="Richter M."/>
            <person name="von Bergen M."/>
            <person name="Seifert J."/>
            <person name="Suarez A."/>
        </authorList>
    </citation>
    <scope>NUCLEOTIDE SEQUENCE</scope>
</reference>
<proteinExistence type="predicted"/>
<protein>
    <submittedName>
        <fullName evidence="2">Sugar (Glycoside-Pentoside-Hexuronide) transporter</fullName>
    </submittedName>
</protein>
<dbReference type="Pfam" id="PF13347">
    <property type="entry name" value="MFS_2"/>
    <property type="match status" value="1"/>
</dbReference>